<keyword evidence="1" id="KW-1133">Transmembrane helix</keyword>
<evidence type="ECO:0000313" key="2">
    <source>
        <dbReference type="EMBL" id="TQR20545.1"/>
    </source>
</evidence>
<proteinExistence type="predicted"/>
<gene>
    <name evidence="2" type="ORF">FG384_07280</name>
</gene>
<organism evidence="2 3">
    <name type="scientific">Psychrobacillus vulpis</name>
    <dbReference type="NCBI Taxonomy" id="2325572"/>
    <lineage>
        <taxon>Bacteria</taxon>
        <taxon>Bacillati</taxon>
        <taxon>Bacillota</taxon>
        <taxon>Bacilli</taxon>
        <taxon>Bacillales</taxon>
        <taxon>Bacillaceae</taxon>
        <taxon>Psychrobacillus</taxon>
    </lineage>
</organism>
<keyword evidence="3" id="KW-1185">Reference proteome</keyword>
<sequence length="248" mass="29331">MTKKKLLTFIGSIVLVLATVIIYWFYFSKPTSFPNNEQLVKEMNSLFPECSATVIQDIVQLDEHHVFVPFISEENNYGLSFWVWKHHKWKIEAIDTNGNPRIWKINSKDPSTYHFVWNFPSTDYLNYMKLYLIKKRGYHISGNIHHYNPAVQMEEKIVLPEQNFGSLQVPDEWVAVINSMNELNSAKQPDIFFINFFPQQDMYFGWNTFDISDNITHPERLSNSSSFWNEGMDIEYMIFVNDSELEFP</sequence>
<dbReference type="OrthoDB" id="2452975at2"/>
<name>A0A544TSY0_9BACI</name>
<feature type="transmembrane region" description="Helical" evidence="1">
    <location>
        <begin position="7"/>
        <end position="26"/>
    </location>
</feature>
<accession>A0A544TSY0</accession>
<protein>
    <submittedName>
        <fullName evidence="2">Uncharacterized protein</fullName>
    </submittedName>
</protein>
<evidence type="ECO:0000313" key="3">
    <source>
        <dbReference type="Proteomes" id="UP000316626"/>
    </source>
</evidence>
<reference evidence="2 3" key="1">
    <citation type="submission" date="2019-06" db="EMBL/GenBank/DDBJ databases">
        <title>Psychrobacillus vulpis sp. nov., a new species isolated from feces of a red fox that inhabits in The Tablas de Daimiel Natural Park, Albacete, Spain.</title>
        <authorList>
            <person name="Rodriguez M."/>
            <person name="Reina J.C."/>
            <person name="Bejar V."/>
            <person name="Llamas I."/>
        </authorList>
    </citation>
    <scope>NUCLEOTIDE SEQUENCE [LARGE SCALE GENOMIC DNA]</scope>
    <source>
        <strain evidence="2 3">Z8</strain>
    </source>
</reference>
<dbReference type="AlphaFoldDB" id="A0A544TSY0"/>
<evidence type="ECO:0000256" key="1">
    <source>
        <dbReference type="SAM" id="Phobius"/>
    </source>
</evidence>
<dbReference type="RefSeq" id="WP_142641926.1">
    <property type="nucleotide sequence ID" value="NZ_VDGI01000005.1"/>
</dbReference>
<comment type="caution">
    <text evidence="2">The sequence shown here is derived from an EMBL/GenBank/DDBJ whole genome shotgun (WGS) entry which is preliminary data.</text>
</comment>
<keyword evidence="1" id="KW-0812">Transmembrane</keyword>
<dbReference type="EMBL" id="VDGI01000005">
    <property type="protein sequence ID" value="TQR20545.1"/>
    <property type="molecule type" value="Genomic_DNA"/>
</dbReference>
<keyword evidence="1" id="KW-0472">Membrane</keyword>
<dbReference type="Proteomes" id="UP000316626">
    <property type="component" value="Unassembled WGS sequence"/>
</dbReference>